<evidence type="ECO:0000313" key="1">
    <source>
        <dbReference type="EMBL" id="VCW97436.1"/>
    </source>
</evidence>
<dbReference type="Proteomes" id="UP000269945">
    <property type="component" value="Unassembled WGS sequence"/>
</dbReference>
<evidence type="ECO:0000313" key="2">
    <source>
        <dbReference type="Proteomes" id="UP000269945"/>
    </source>
</evidence>
<proteinExistence type="predicted"/>
<reference evidence="1 2" key="1">
    <citation type="submission" date="2018-10" db="EMBL/GenBank/DDBJ databases">
        <authorList>
            <person name="Ekblom R."/>
            <person name="Jareborg N."/>
        </authorList>
    </citation>
    <scope>NUCLEOTIDE SEQUENCE [LARGE SCALE GENOMIC DNA]</scope>
    <source>
        <tissue evidence="1">Muscle</tissue>
    </source>
</reference>
<protein>
    <submittedName>
        <fullName evidence="1">Uncharacterized protein</fullName>
    </submittedName>
</protein>
<sequence length="51" mass="5863">MCIYVFLKGKYCNSVICTLFFETLTSPPNKTKPDFTRIPYTEDIAAGTLYF</sequence>
<organism evidence="1 2">
    <name type="scientific">Gulo gulo</name>
    <name type="common">Wolverine</name>
    <name type="synonym">Gluton</name>
    <dbReference type="NCBI Taxonomy" id="48420"/>
    <lineage>
        <taxon>Eukaryota</taxon>
        <taxon>Metazoa</taxon>
        <taxon>Chordata</taxon>
        <taxon>Craniata</taxon>
        <taxon>Vertebrata</taxon>
        <taxon>Euteleostomi</taxon>
        <taxon>Mammalia</taxon>
        <taxon>Eutheria</taxon>
        <taxon>Laurasiatheria</taxon>
        <taxon>Carnivora</taxon>
        <taxon>Caniformia</taxon>
        <taxon>Musteloidea</taxon>
        <taxon>Mustelidae</taxon>
        <taxon>Guloninae</taxon>
        <taxon>Gulo</taxon>
    </lineage>
</organism>
<comment type="caution">
    <text evidence="1">The sequence shown here is derived from an EMBL/GenBank/DDBJ whole genome shotgun (WGS) entry which is preliminary data.</text>
</comment>
<keyword evidence="2" id="KW-1185">Reference proteome</keyword>
<dbReference type="EMBL" id="CYRY02021853">
    <property type="protein sequence ID" value="VCW97436.1"/>
    <property type="molecule type" value="Genomic_DNA"/>
</dbReference>
<name>A0A9X9LVK5_GULGU</name>
<dbReference type="AlphaFoldDB" id="A0A9X9LVK5"/>
<accession>A0A9X9LVK5</accession>
<gene>
    <name evidence="1" type="ORF">BN2614_LOCUS4</name>
</gene>